<dbReference type="Proteomes" id="UP000588083">
    <property type="component" value="Unassembled WGS sequence"/>
</dbReference>
<sequence>MSSTRHDLSKLARLVAYRKMDRREFLSQALKAGVLATAASIFLTACRRPPVAEVAPEEPTPSFDQQ</sequence>
<protein>
    <submittedName>
        <fullName evidence="1">Uncharacterized protein</fullName>
    </submittedName>
</protein>
<dbReference type="RefSeq" id="WP_176238051.1">
    <property type="nucleotide sequence ID" value="NZ_BLRZ01000087.1"/>
</dbReference>
<gene>
    <name evidence="1" type="ORF">HKBW3S34_01570</name>
</gene>
<organism evidence="1 2">
    <name type="scientific">Candidatus Hakubella thermalkaliphila</name>
    <dbReference type="NCBI Taxonomy" id="2754717"/>
    <lineage>
        <taxon>Bacteria</taxon>
        <taxon>Bacillati</taxon>
        <taxon>Actinomycetota</taxon>
        <taxon>Actinomycetota incertae sedis</taxon>
        <taxon>Candidatus Hakubellales</taxon>
        <taxon>Candidatus Hakubellaceae</taxon>
        <taxon>Candidatus Hakubella</taxon>
    </lineage>
</organism>
<comment type="caution">
    <text evidence="1">The sequence shown here is derived from an EMBL/GenBank/DDBJ whole genome shotgun (WGS) entry which is preliminary data.</text>
</comment>
<name>A0A6V8PEY4_9ACTN</name>
<evidence type="ECO:0000313" key="2">
    <source>
        <dbReference type="Proteomes" id="UP000588083"/>
    </source>
</evidence>
<proteinExistence type="predicted"/>
<dbReference type="AlphaFoldDB" id="A0A6V8PEY4"/>
<keyword evidence="2" id="KW-1185">Reference proteome</keyword>
<dbReference type="EMBL" id="BLRZ01000087">
    <property type="protein sequence ID" value="GFP30650.1"/>
    <property type="molecule type" value="Genomic_DNA"/>
</dbReference>
<accession>A0A6V8PEY4</accession>
<reference evidence="1 2" key="1">
    <citation type="journal article" date="2020" name="Front. Microbiol.">
        <title>Single-cell genomics of novel Actinobacteria with the Wood-Ljungdahl pathway discovered in a serpentinizing system.</title>
        <authorList>
            <person name="Merino N."/>
            <person name="Kawai M."/>
            <person name="Boyd E.S."/>
            <person name="Colman D.R."/>
            <person name="McGlynn S.E."/>
            <person name="Nealson K.H."/>
            <person name="Kurokawa K."/>
            <person name="Hongoh Y."/>
        </authorList>
    </citation>
    <scope>NUCLEOTIDE SEQUENCE [LARGE SCALE GENOMIC DNA]</scope>
    <source>
        <strain evidence="1 2">S34</strain>
    </source>
</reference>
<feature type="non-terminal residue" evidence="1">
    <location>
        <position position="66"/>
    </location>
</feature>
<evidence type="ECO:0000313" key="1">
    <source>
        <dbReference type="EMBL" id="GFP30650.1"/>
    </source>
</evidence>